<dbReference type="InterPro" id="IPR036691">
    <property type="entry name" value="Endo/exonu/phosph_ase_sf"/>
</dbReference>
<dbReference type="Pfam" id="PF03372">
    <property type="entry name" value="Exo_endo_phos"/>
    <property type="match status" value="1"/>
</dbReference>
<protein>
    <recommendedName>
        <fullName evidence="2">Endonuclease/exonuclease/phosphatase domain-containing protein</fullName>
    </recommendedName>
</protein>
<evidence type="ECO:0000313" key="4">
    <source>
        <dbReference type="Proteomes" id="UP000663852"/>
    </source>
</evidence>
<accession>A0A814VX80</accession>
<dbReference type="SUPFAM" id="SSF56219">
    <property type="entry name" value="DNase I-like"/>
    <property type="match status" value="1"/>
</dbReference>
<evidence type="ECO:0000259" key="2">
    <source>
        <dbReference type="Pfam" id="PF03372"/>
    </source>
</evidence>
<organism evidence="3 4">
    <name type="scientific">Adineta ricciae</name>
    <name type="common">Rotifer</name>
    <dbReference type="NCBI Taxonomy" id="249248"/>
    <lineage>
        <taxon>Eukaryota</taxon>
        <taxon>Metazoa</taxon>
        <taxon>Spiralia</taxon>
        <taxon>Gnathifera</taxon>
        <taxon>Rotifera</taxon>
        <taxon>Eurotatoria</taxon>
        <taxon>Bdelloidea</taxon>
        <taxon>Adinetida</taxon>
        <taxon>Adinetidae</taxon>
        <taxon>Adineta</taxon>
    </lineage>
</organism>
<dbReference type="InterPro" id="IPR005135">
    <property type="entry name" value="Endo/exonuclease/phosphatase"/>
</dbReference>
<dbReference type="GO" id="GO:0000175">
    <property type="term" value="F:3'-5'-RNA exonuclease activity"/>
    <property type="evidence" value="ECO:0007669"/>
    <property type="project" value="TreeGrafter"/>
</dbReference>
<keyword evidence="1" id="KW-0472">Membrane</keyword>
<dbReference type="Gene3D" id="3.60.10.10">
    <property type="entry name" value="Endonuclease/exonuclease/phosphatase"/>
    <property type="match status" value="1"/>
</dbReference>
<name>A0A814VX80_ADIRI</name>
<dbReference type="PANTHER" id="PTHR12121:SF36">
    <property type="entry name" value="ENDONUCLEASE_EXONUCLEASE_PHOSPHATASE DOMAIN-CONTAINING PROTEIN"/>
    <property type="match status" value="1"/>
</dbReference>
<feature type="domain" description="Endonuclease/exonuclease/phosphatase" evidence="2">
    <location>
        <begin position="71"/>
        <end position="370"/>
    </location>
</feature>
<gene>
    <name evidence="3" type="ORF">EDS130_LOCUS24987</name>
</gene>
<evidence type="ECO:0000313" key="3">
    <source>
        <dbReference type="EMBL" id="CAF1194200.1"/>
    </source>
</evidence>
<dbReference type="OrthoDB" id="276515at2759"/>
<dbReference type="Proteomes" id="UP000663852">
    <property type="component" value="Unassembled WGS sequence"/>
</dbReference>
<sequence>MCQNHVSKIYLSTHESTLHQHLLIKMVLILFVILLCLFICYLFTFPRYTEEDDLTTLKKYQTINQNLLSVMTFNIRHDIHERDPNNNFTKRVFRLVETVEKWKPSVLSVQEPFADQIRLWHCHLPKYYRYVGYQPMDTEDGCEDSLSKMDFRVAILYNTQILTLLEQDYIWLSKCPRIVGSKDWNSHGVRTLNIARFKLKNLENSPRILVFNTHLDVRNEQARQEQAKVIRSTIKQWQEKYPKDLVFLCGDFNTIPKQTTHQILTSSQFLYDTWTTCQTSPSTCISHSFSSSFHGWLGSIVNTYGFQFIQIILYTFRGLGVDLPYETSLRKSVIIDIAKQIWKVRRNICLSDMISLWRSHRIHVDWILYQHAMDGSSHLQPKFIAVGDIRSRNYSSDHFPIIALFQITPILP</sequence>
<dbReference type="InterPro" id="IPR050410">
    <property type="entry name" value="CCR4/nocturin_mRNA_transcr"/>
</dbReference>
<dbReference type="EMBL" id="CAJNOJ010000145">
    <property type="protein sequence ID" value="CAF1194200.1"/>
    <property type="molecule type" value="Genomic_DNA"/>
</dbReference>
<dbReference type="PANTHER" id="PTHR12121">
    <property type="entry name" value="CARBON CATABOLITE REPRESSOR PROTEIN 4"/>
    <property type="match status" value="1"/>
</dbReference>
<reference evidence="3" key="1">
    <citation type="submission" date="2021-02" db="EMBL/GenBank/DDBJ databases">
        <authorList>
            <person name="Nowell W R."/>
        </authorList>
    </citation>
    <scope>NUCLEOTIDE SEQUENCE</scope>
</reference>
<dbReference type="AlphaFoldDB" id="A0A814VX80"/>
<keyword evidence="1" id="KW-1133">Transmembrane helix</keyword>
<keyword evidence="1" id="KW-0812">Transmembrane</keyword>
<evidence type="ECO:0000256" key="1">
    <source>
        <dbReference type="SAM" id="Phobius"/>
    </source>
</evidence>
<comment type="caution">
    <text evidence="3">The sequence shown here is derived from an EMBL/GenBank/DDBJ whole genome shotgun (WGS) entry which is preliminary data.</text>
</comment>
<feature type="transmembrane region" description="Helical" evidence="1">
    <location>
        <begin position="22"/>
        <end position="44"/>
    </location>
</feature>
<proteinExistence type="predicted"/>